<dbReference type="PANTHER" id="PTHR24113:SF15">
    <property type="entry name" value="NACHT DOMAIN-CONTAINING PROTEIN"/>
    <property type="match status" value="1"/>
</dbReference>
<name>A0A485KFF8_9STRA</name>
<dbReference type="PANTHER" id="PTHR24113">
    <property type="entry name" value="RAN GTPASE-ACTIVATING PROTEIN 1"/>
    <property type="match status" value="1"/>
</dbReference>
<accession>A0A485KFF8</accession>
<gene>
    <name evidence="2" type="primary">Aste57867_3433</name>
    <name evidence="1" type="ORF">As57867_003423</name>
    <name evidence="2" type="ORF">ASTE57867_3433</name>
</gene>
<dbReference type="GO" id="GO:0005096">
    <property type="term" value="F:GTPase activator activity"/>
    <property type="evidence" value="ECO:0007669"/>
    <property type="project" value="InterPro"/>
</dbReference>
<reference evidence="1" key="2">
    <citation type="submission" date="2019-06" db="EMBL/GenBank/DDBJ databases">
        <title>Genomics analysis of Aphanomyces spp. identifies a new class of oomycete effector associated with host adaptation.</title>
        <authorList>
            <person name="Gaulin E."/>
        </authorList>
    </citation>
    <scope>NUCLEOTIDE SEQUENCE</scope>
    <source>
        <strain evidence="1">CBS 578.67</strain>
    </source>
</reference>
<dbReference type="Proteomes" id="UP000332933">
    <property type="component" value="Unassembled WGS sequence"/>
</dbReference>
<dbReference type="SUPFAM" id="SSF52047">
    <property type="entry name" value="RNI-like"/>
    <property type="match status" value="1"/>
</dbReference>
<dbReference type="GO" id="GO:0031267">
    <property type="term" value="F:small GTPase binding"/>
    <property type="evidence" value="ECO:0007669"/>
    <property type="project" value="TreeGrafter"/>
</dbReference>
<protein>
    <submittedName>
        <fullName evidence="2">Aste57867_3433 protein</fullName>
    </submittedName>
</protein>
<organism evidence="2 3">
    <name type="scientific">Aphanomyces stellatus</name>
    <dbReference type="NCBI Taxonomy" id="120398"/>
    <lineage>
        <taxon>Eukaryota</taxon>
        <taxon>Sar</taxon>
        <taxon>Stramenopiles</taxon>
        <taxon>Oomycota</taxon>
        <taxon>Saprolegniomycetes</taxon>
        <taxon>Saprolegniales</taxon>
        <taxon>Verrucalvaceae</taxon>
        <taxon>Aphanomyces</taxon>
    </lineage>
</organism>
<evidence type="ECO:0000313" key="3">
    <source>
        <dbReference type="Proteomes" id="UP000332933"/>
    </source>
</evidence>
<dbReference type="EMBL" id="VJMH01000601">
    <property type="protein sequence ID" value="KAF0715329.1"/>
    <property type="molecule type" value="Genomic_DNA"/>
</dbReference>
<evidence type="ECO:0000313" key="1">
    <source>
        <dbReference type="EMBL" id="KAF0715329.1"/>
    </source>
</evidence>
<dbReference type="GO" id="GO:0005829">
    <property type="term" value="C:cytosol"/>
    <property type="evidence" value="ECO:0007669"/>
    <property type="project" value="TreeGrafter"/>
</dbReference>
<reference evidence="2 3" key="1">
    <citation type="submission" date="2019-03" db="EMBL/GenBank/DDBJ databases">
        <authorList>
            <person name="Gaulin E."/>
            <person name="Dumas B."/>
        </authorList>
    </citation>
    <scope>NUCLEOTIDE SEQUENCE [LARGE SCALE GENOMIC DNA]</scope>
    <source>
        <strain evidence="2">CBS 568.67</strain>
    </source>
</reference>
<dbReference type="Gene3D" id="3.80.10.10">
    <property type="entry name" value="Ribonuclease Inhibitor"/>
    <property type="match status" value="1"/>
</dbReference>
<sequence length="503" mass="55547">MAQLWPPMQALALHQCLTPEVVHCIVSFTSSSKTFFDFLVALRRDLACLLDLCMLPNPLKPSSVRERQELHWTDLTLAWLDAEAAVLVARVANLLVAHLTHPVAIEVDECPIYSSEGYAFNVDAWFAHLMQLHVTGIRLIHCLAWLRQTPADGANFIRTLPQLSALRWLDVHGPIDPDQCEDASVDPGQWDRVFEFIETSHLTRLSWAAGDTWYIKNCCYINQTQARMLAHWLTCEPSIKCLHLEKCAFIDDAASEIVTPALFTASSLHRLELSTMILPRPWTTYVESHPIQIAEFDFVNVFGTPANAPFLRGLAYSKTLSVAIKSVCTPPQLFDTLCPVLPLATHLVHMSIDSISLGDVLMTTLAPAIASMPTLTRLQLATVAIADTSAILLAEVFATSTSRLKELDVSDNFIGLQGACALIDCFGRRSLTRLTLHGLLVGLDDIPLVQETGASCHPELTIVASSAAMVLPCLRNRLFNAEKYIPATVVDTTRAWIDAKSTS</sequence>
<dbReference type="InterPro" id="IPR032675">
    <property type="entry name" value="LRR_dom_sf"/>
</dbReference>
<evidence type="ECO:0000313" key="2">
    <source>
        <dbReference type="EMBL" id="VFT80599.1"/>
    </source>
</evidence>
<dbReference type="EMBL" id="CAADRA010000601">
    <property type="protein sequence ID" value="VFT80599.1"/>
    <property type="molecule type" value="Genomic_DNA"/>
</dbReference>
<proteinExistence type="predicted"/>
<dbReference type="OrthoDB" id="120976at2759"/>
<dbReference type="InterPro" id="IPR027038">
    <property type="entry name" value="RanGap"/>
</dbReference>
<keyword evidence="3" id="KW-1185">Reference proteome</keyword>
<dbReference type="GO" id="GO:0006913">
    <property type="term" value="P:nucleocytoplasmic transport"/>
    <property type="evidence" value="ECO:0007669"/>
    <property type="project" value="TreeGrafter"/>
</dbReference>
<dbReference type="AlphaFoldDB" id="A0A485KFF8"/>
<dbReference type="GO" id="GO:0005634">
    <property type="term" value="C:nucleus"/>
    <property type="evidence" value="ECO:0007669"/>
    <property type="project" value="TreeGrafter"/>
</dbReference>
<dbReference type="GO" id="GO:0048471">
    <property type="term" value="C:perinuclear region of cytoplasm"/>
    <property type="evidence" value="ECO:0007669"/>
    <property type="project" value="TreeGrafter"/>
</dbReference>